<feature type="transmembrane region" description="Helical" evidence="9">
    <location>
        <begin position="455"/>
        <end position="474"/>
    </location>
</feature>
<keyword evidence="6 9" id="KW-1133">Transmembrane helix</keyword>
<dbReference type="InterPro" id="IPR055344">
    <property type="entry name" value="SecD_SecF_C_bact"/>
</dbReference>
<evidence type="ECO:0000256" key="3">
    <source>
        <dbReference type="ARBA" id="ARBA00022475"/>
    </source>
</evidence>
<dbReference type="Proteomes" id="UP000463138">
    <property type="component" value="Unassembled WGS sequence"/>
</dbReference>
<dbReference type="InterPro" id="IPR005665">
    <property type="entry name" value="SecF_bac"/>
</dbReference>
<keyword evidence="3 9" id="KW-1003">Cell membrane</keyword>
<gene>
    <name evidence="9 14" type="primary">secD</name>
    <name evidence="10" type="synonym">secF</name>
    <name evidence="14" type="ORF">DT594_02625</name>
</gene>
<evidence type="ECO:0000256" key="6">
    <source>
        <dbReference type="ARBA" id="ARBA00022989"/>
    </source>
</evidence>
<evidence type="ECO:0000256" key="8">
    <source>
        <dbReference type="ARBA" id="ARBA00023136"/>
    </source>
</evidence>
<feature type="transmembrane region" description="Helical" evidence="9">
    <location>
        <begin position="763"/>
        <end position="785"/>
    </location>
</feature>
<dbReference type="InterPro" id="IPR022646">
    <property type="entry name" value="SecD/SecF_CS"/>
</dbReference>
<dbReference type="Pfam" id="PF21760">
    <property type="entry name" value="SecD_1st"/>
    <property type="match status" value="1"/>
</dbReference>
<proteinExistence type="inferred from homology"/>
<comment type="similarity">
    <text evidence="10">Belongs to the SecD/SecF family. SecF subfamily.</text>
</comment>
<keyword evidence="2 9" id="KW-0813">Transport</keyword>
<evidence type="ECO:0000256" key="9">
    <source>
        <dbReference type="HAMAP-Rule" id="MF_01463"/>
    </source>
</evidence>
<evidence type="ECO:0000259" key="13">
    <source>
        <dbReference type="Pfam" id="PF22599"/>
    </source>
</evidence>
<feature type="domain" description="Protein export membrane protein SecD/SecF C-terminal" evidence="11">
    <location>
        <begin position="630"/>
        <end position="815"/>
    </location>
</feature>
<comment type="subunit">
    <text evidence="9">Forms a complex with SecF. Part of the essential Sec protein translocation apparatus which comprises SecA, SecYEG and auxiliary proteins SecDF-YajC and YidC.</text>
</comment>
<dbReference type="GO" id="GO:0006605">
    <property type="term" value="P:protein targeting"/>
    <property type="evidence" value="ECO:0007669"/>
    <property type="project" value="UniProtKB-UniRule"/>
</dbReference>
<feature type="transmembrane region" description="Helical" evidence="9">
    <location>
        <begin position="709"/>
        <end position="726"/>
    </location>
</feature>
<dbReference type="GO" id="GO:0043952">
    <property type="term" value="P:protein transport by the Sec complex"/>
    <property type="evidence" value="ECO:0007669"/>
    <property type="project" value="UniProtKB-UniRule"/>
</dbReference>
<dbReference type="PANTHER" id="PTHR30081">
    <property type="entry name" value="PROTEIN-EXPORT MEMBRANE PROTEIN SEC"/>
    <property type="match status" value="1"/>
</dbReference>
<evidence type="ECO:0000256" key="10">
    <source>
        <dbReference type="HAMAP-Rule" id="MF_01464"/>
    </source>
</evidence>
<organism evidence="14 15">
    <name type="scientific">Halopseudomonas laoshanensis</name>
    <dbReference type="NCBI Taxonomy" id="2268758"/>
    <lineage>
        <taxon>Bacteria</taxon>
        <taxon>Pseudomonadati</taxon>
        <taxon>Pseudomonadota</taxon>
        <taxon>Gammaproteobacteria</taxon>
        <taxon>Pseudomonadales</taxon>
        <taxon>Pseudomonadaceae</taxon>
        <taxon>Halopseudomonas</taxon>
    </lineage>
</organism>
<evidence type="ECO:0000256" key="5">
    <source>
        <dbReference type="ARBA" id="ARBA00022927"/>
    </source>
</evidence>
<dbReference type="EMBL" id="QOVF01000001">
    <property type="protein sequence ID" value="KAA0696271.1"/>
    <property type="molecule type" value="Genomic_DNA"/>
</dbReference>
<evidence type="ECO:0000259" key="12">
    <source>
        <dbReference type="Pfam" id="PF21760"/>
    </source>
</evidence>
<evidence type="ECO:0000256" key="7">
    <source>
        <dbReference type="ARBA" id="ARBA00023010"/>
    </source>
</evidence>
<feature type="transmembrane region" description="Helical" evidence="9">
    <location>
        <begin position="353"/>
        <end position="374"/>
    </location>
</feature>
<dbReference type="InterPro" id="IPR048631">
    <property type="entry name" value="SecD_1st"/>
</dbReference>
<dbReference type="GO" id="GO:0005886">
    <property type="term" value="C:plasma membrane"/>
    <property type="evidence" value="ECO:0007669"/>
    <property type="project" value="UniProtKB-SubCell"/>
</dbReference>
<dbReference type="AlphaFoldDB" id="A0A7V7GY32"/>
<dbReference type="GO" id="GO:0065002">
    <property type="term" value="P:intracellular protein transmembrane transport"/>
    <property type="evidence" value="ECO:0007669"/>
    <property type="project" value="UniProtKB-UniRule"/>
</dbReference>
<dbReference type="NCBIfam" id="NF009583">
    <property type="entry name" value="PRK13024.1-3"/>
    <property type="match status" value="1"/>
</dbReference>
<dbReference type="InterPro" id="IPR005791">
    <property type="entry name" value="SecD"/>
</dbReference>
<feature type="transmembrane region" description="Helical" evidence="9">
    <location>
        <begin position="683"/>
        <end position="703"/>
    </location>
</feature>
<dbReference type="InterPro" id="IPR022645">
    <property type="entry name" value="SecD/SecF_bac"/>
</dbReference>
<evidence type="ECO:0000313" key="14">
    <source>
        <dbReference type="EMBL" id="KAA0696271.1"/>
    </source>
</evidence>
<dbReference type="NCBIfam" id="TIGR01129">
    <property type="entry name" value="secD"/>
    <property type="match status" value="1"/>
</dbReference>
<dbReference type="Gene3D" id="3.30.70.3400">
    <property type="match status" value="1"/>
</dbReference>
<dbReference type="PANTHER" id="PTHR30081:SF1">
    <property type="entry name" value="PROTEIN TRANSLOCASE SUBUNIT SECD"/>
    <property type="match status" value="1"/>
</dbReference>
<dbReference type="Pfam" id="PF07549">
    <property type="entry name" value="Sec_GG"/>
    <property type="match status" value="2"/>
</dbReference>
<evidence type="ECO:0000256" key="1">
    <source>
        <dbReference type="ARBA" id="ARBA00004651"/>
    </source>
</evidence>
<keyword evidence="15" id="KW-1185">Reference proteome</keyword>
<evidence type="ECO:0000313" key="15">
    <source>
        <dbReference type="Proteomes" id="UP000463138"/>
    </source>
</evidence>
<dbReference type="FunFam" id="1.20.1640.10:FF:000004">
    <property type="entry name" value="Protein translocase subunit SecD"/>
    <property type="match status" value="1"/>
</dbReference>
<feature type="domain" description="Protein translocase subunit SecDF P1" evidence="12">
    <location>
        <begin position="157"/>
        <end position="213"/>
    </location>
</feature>
<comment type="subcellular location">
    <subcellularLocation>
        <location evidence="1 9">Cell membrane</location>
        <topology evidence="1 9">Multi-pass membrane protein</topology>
    </subcellularLocation>
</comment>
<comment type="similarity">
    <text evidence="9">Belongs to the SecD/SecF family. SecD subfamily.</text>
</comment>
<evidence type="ECO:0000256" key="2">
    <source>
        <dbReference type="ARBA" id="ARBA00022448"/>
    </source>
</evidence>
<dbReference type="Gene3D" id="1.20.1640.10">
    <property type="entry name" value="Multidrug efflux transporter AcrB transmembrane domain"/>
    <property type="match status" value="2"/>
</dbReference>
<name>A0A7V7GY32_9GAMM</name>
<keyword evidence="8 9" id="KW-0472">Membrane</keyword>
<dbReference type="RefSeq" id="WP_149331236.1">
    <property type="nucleotide sequence ID" value="NZ_QOVF01000001.1"/>
</dbReference>
<evidence type="ECO:0000259" key="11">
    <source>
        <dbReference type="Pfam" id="PF02355"/>
    </source>
</evidence>
<dbReference type="OrthoDB" id="9805019at2"/>
<dbReference type="GO" id="GO:0015450">
    <property type="term" value="F:protein-transporting ATPase activity"/>
    <property type="evidence" value="ECO:0007669"/>
    <property type="project" value="InterPro"/>
</dbReference>
<comment type="caution">
    <text evidence="14">The sequence shown here is derived from an EMBL/GenBank/DDBJ whole genome shotgun (WGS) entry which is preliminary data.</text>
</comment>
<feature type="transmembrane region" description="Helical" evidence="9">
    <location>
        <begin position="407"/>
        <end position="427"/>
    </location>
</feature>
<dbReference type="SUPFAM" id="SSF82866">
    <property type="entry name" value="Multidrug efflux transporter AcrB transmembrane domain"/>
    <property type="match status" value="2"/>
</dbReference>
<dbReference type="InterPro" id="IPR022813">
    <property type="entry name" value="SecD/SecF_arch_bac"/>
</dbReference>
<dbReference type="PRINTS" id="PR01755">
    <property type="entry name" value="SECFTRNLCASE"/>
</dbReference>
<feature type="transmembrane region" description="Helical" evidence="9">
    <location>
        <begin position="791"/>
        <end position="813"/>
    </location>
</feature>
<dbReference type="InterPro" id="IPR054384">
    <property type="entry name" value="SecDF_P1_head"/>
</dbReference>
<feature type="transmembrane region" description="Helical" evidence="9">
    <location>
        <begin position="656"/>
        <end position="676"/>
    </location>
</feature>
<dbReference type="Pfam" id="PF22599">
    <property type="entry name" value="SecDF_P1_head"/>
    <property type="match status" value="1"/>
</dbReference>
<dbReference type="Gene3D" id="3.30.1360.200">
    <property type="match status" value="1"/>
</dbReference>
<comment type="caution">
    <text evidence="9">Lacks conserved residue(s) required for the propagation of feature annotation.</text>
</comment>
<dbReference type="NCBIfam" id="TIGR00966">
    <property type="entry name" value="transloc_SecF"/>
    <property type="match status" value="1"/>
</dbReference>
<feature type="domain" description="Protein export membrane protein SecD/SecF C-terminal" evidence="11">
    <location>
        <begin position="338"/>
        <end position="500"/>
    </location>
</feature>
<dbReference type="HAMAP" id="MF_01464_B">
    <property type="entry name" value="SecF_B"/>
    <property type="match status" value="1"/>
</dbReference>
<dbReference type="HAMAP" id="MF_01463_B">
    <property type="entry name" value="SecD_B"/>
    <property type="match status" value="1"/>
</dbReference>
<protein>
    <recommendedName>
        <fullName evidence="9 10">Multifunctional fusion protein</fullName>
    </recommendedName>
    <domain>
        <recommendedName>
            <fullName evidence="9">Protein translocase subunit SecD</fullName>
        </recommendedName>
    </domain>
    <domain>
        <recommendedName>
            <fullName evidence="10">Protein-export membrane protein SecF</fullName>
        </recommendedName>
    </domain>
</protein>
<keyword evidence="5 9" id="KW-0653">Protein transport</keyword>
<feature type="transmembrane region" description="Helical" evidence="9">
    <location>
        <begin position="381"/>
        <end position="401"/>
    </location>
</feature>
<comment type="subunit">
    <text evidence="10">Forms a complex with SecD. Part of the essential Sec protein translocation apparatus which comprises SecA, SecYEG and auxiliary proteins SecDF-YajC and YidC.</text>
</comment>
<dbReference type="InterPro" id="IPR048634">
    <property type="entry name" value="SecD_SecF_C"/>
</dbReference>
<keyword evidence="7 9" id="KW-0811">Translocation</keyword>
<accession>A0A7V7GY32</accession>
<dbReference type="NCBIfam" id="TIGR00916">
    <property type="entry name" value="2A0604s01"/>
    <property type="match status" value="2"/>
</dbReference>
<feature type="domain" description="SecDF P1 head subdomain" evidence="13">
    <location>
        <begin position="226"/>
        <end position="335"/>
    </location>
</feature>
<reference evidence="14 15" key="1">
    <citation type="submission" date="2018-07" db="EMBL/GenBank/DDBJ databases">
        <title>Pseudomonas laoshanensis sp. nov., isolated from soil.</title>
        <authorList>
            <person name="Sun J."/>
            <person name="Yu L."/>
            <person name="Wang M."/>
            <person name="Zhang C."/>
        </authorList>
    </citation>
    <scope>NUCLEOTIDE SEQUENCE [LARGE SCALE GENOMIC DNA]</scope>
    <source>
        <strain evidence="14 15">Y22</strain>
    </source>
</reference>
<keyword evidence="4 9" id="KW-0812">Transmembrane</keyword>
<evidence type="ECO:0000256" key="4">
    <source>
        <dbReference type="ARBA" id="ARBA00022692"/>
    </source>
</evidence>
<sequence>MKSLSSRAVLYGLIMLFGLLCALPNVLPTSVSQQLPRWYTDNNLALGLDLRGGSHLLLEVDTRELLRNDNQQLANDLTAALRKERIAFTQPAASIESVQIAVRHTRDNPDLKRIALSLNSQPGEPGTRFKLEQAQNKNQWILHMTDAHREALTSDAVDRSLEVVRRRLDETGLVEPSITRQGADGILVQMPGVANPQEIRQLLGTTAKMTFHWAANGKSRQVITLEDQAQGTAYELEEQVAMEGKHIRDAQLAFNPDSGQPVVNFKLDREGTDLFGDMTRANIGRSLAIVLDQKVITAPVIRGVIAGGSGEISGAFSASEASNLALLLRAGALPAPLKVIEERTVGPDLGSDAIAMGISTGVFGALLVIGFMLAVYGRWGFIACVGLSINVGLIFGILSLLGATLTLPGIAGIILSIGMAVDANILINERIREETRNGKSAFGAMSEGFNRAYSTILDSNATTLIAVSLLFLFGNGPVKGFAVTIGIGLLTSMFTAIAVTRLLMEWRVRRMGRRPLVISGIKRLDNLTSGSLNLMRGRVMGLMLSLVLSVGSLALFFGPGLDYGIDFTGGTLVEVQAPDTTVEQLRTSLQEHGLGQAAIQESGDAGQYLVRLPMQGAEQVASGAPVETLKQAVTELAADASFPRVEMVGPKVSGDFVQASIMAVLLAAAGMLVYLWIRFEYHFALAATLTIALDLTKTIGFFVLAGVEFNLTAVAALLALIGYSINDKVVVFDRVRENLRLTPDKPLLQLLNESITSTLTRTVFTSLTTFLALLPMAIAGGAAVASFALPMLFGIVVGTSSSILIAAPILFYLGQRRMRNGGAQLRPSAEQIRKELDLIP</sequence>
<feature type="transmembrane region" description="Helical" evidence="9">
    <location>
        <begin position="480"/>
        <end position="504"/>
    </location>
</feature>
<feature type="transmembrane region" description="Helical" evidence="9">
    <location>
        <begin position="539"/>
        <end position="558"/>
    </location>
</feature>
<dbReference type="Pfam" id="PF02355">
    <property type="entry name" value="SecD_SecF_C"/>
    <property type="match status" value="2"/>
</dbReference>
<comment type="function">
    <text evidence="9">Part of the Sec protein translocase complex. Interacts with the SecYEG preprotein conducting channel. SecDF uses the proton motive force (PMF) to complete protein translocation after the ATP-dependent function of SecA.</text>
</comment>